<dbReference type="PANTHER" id="PTHR43610:SF1">
    <property type="entry name" value="N-ACETYLTRANSFERASE DOMAIN-CONTAINING PROTEIN"/>
    <property type="match status" value="1"/>
</dbReference>
<dbReference type="Pfam" id="PF13302">
    <property type="entry name" value="Acetyltransf_3"/>
    <property type="match status" value="1"/>
</dbReference>
<dbReference type="GO" id="GO:0016747">
    <property type="term" value="F:acyltransferase activity, transferring groups other than amino-acyl groups"/>
    <property type="evidence" value="ECO:0007669"/>
    <property type="project" value="InterPro"/>
</dbReference>
<evidence type="ECO:0000313" key="2">
    <source>
        <dbReference type="EMBL" id="KJA29003.1"/>
    </source>
</evidence>
<dbReference type="InterPro" id="IPR016181">
    <property type="entry name" value="Acyl_CoA_acyltransferase"/>
</dbReference>
<organism evidence="2 3">
    <name type="scientific">Hypholoma sublateritium (strain FD-334 SS-4)</name>
    <dbReference type="NCBI Taxonomy" id="945553"/>
    <lineage>
        <taxon>Eukaryota</taxon>
        <taxon>Fungi</taxon>
        <taxon>Dikarya</taxon>
        <taxon>Basidiomycota</taxon>
        <taxon>Agaricomycotina</taxon>
        <taxon>Agaricomycetes</taxon>
        <taxon>Agaricomycetidae</taxon>
        <taxon>Agaricales</taxon>
        <taxon>Agaricineae</taxon>
        <taxon>Strophariaceae</taxon>
        <taxon>Hypholoma</taxon>
    </lineage>
</organism>
<dbReference type="OMA" id="VAIHRTH"/>
<sequence length="201" mass="22898">MPQHSIILDSPTKRIKLVPPSSSDDAASAACRVHPTTRRFLQFLPEHMSTDEARIRREGRAEDKRIVDFNVHYTQNDGNIIFGGFCGFFNIDENHNSCEGGIIVAPELHGTGVATEAIYVLLRYIFENRNIHRTTFETGADNLPMQRWLETVAGARLESQRKDAWRALDGNYSDVKGYAILETEWRGHIKAQLENRLARFI</sequence>
<name>A0A0D2MY31_HYPSF</name>
<dbReference type="EMBL" id="KN817520">
    <property type="protein sequence ID" value="KJA29003.1"/>
    <property type="molecule type" value="Genomic_DNA"/>
</dbReference>
<keyword evidence="3" id="KW-1185">Reference proteome</keyword>
<dbReference type="Proteomes" id="UP000054270">
    <property type="component" value="Unassembled WGS sequence"/>
</dbReference>
<dbReference type="InterPro" id="IPR000182">
    <property type="entry name" value="GNAT_dom"/>
</dbReference>
<dbReference type="STRING" id="945553.A0A0D2MY31"/>
<dbReference type="AlphaFoldDB" id="A0A0D2MY31"/>
<protein>
    <recommendedName>
        <fullName evidence="1">N-acetyltransferase domain-containing protein</fullName>
    </recommendedName>
</protein>
<accession>A0A0D2MY31</accession>
<dbReference type="PANTHER" id="PTHR43610">
    <property type="entry name" value="BLL6696 PROTEIN"/>
    <property type="match status" value="1"/>
</dbReference>
<dbReference type="SUPFAM" id="SSF55729">
    <property type="entry name" value="Acyl-CoA N-acyltransferases (Nat)"/>
    <property type="match status" value="1"/>
</dbReference>
<evidence type="ECO:0000259" key="1">
    <source>
        <dbReference type="Pfam" id="PF13302"/>
    </source>
</evidence>
<dbReference type="Gene3D" id="3.40.630.30">
    <property type="match status" value="1"/>
</dbReference>
<feature type="domain" description="N-acetyltransferase" evidence="1">
    <location>
        <begin position="14"/>
        <end position="151"/>
    </location>
</feature>
<dbReference type="OrthoDB" id="64477at2759"/>
<evidence type="ECO:0000313" key="3">
    <source>
        <dbReference type="Proteomes" id="UP000054270"/>
    </source>
</evidence>
<proteinExistence type="predicted"/>
<reference evidence="3" key="1">
    <citation type="submission" date="2014-04" db="EMBL/GenBank/DDBJ databases">
        <title>Evolutionary Origins and Diversification of the Mycorrhizal Mutualists.</title>
        <authorList>
            <consortium name="DOE Joint Genome Institute"/>
            <consortium name="Mycorrhizal Genomics Consortium"/>
            <person name="Kohler A."/>
            <person name="Kuo A."/>
            <person name="Nagy L.G."/>
            <person name="Floudas D."/>
            <person name="Copeland A."/>
            <person name="Barry K.W."/>
            <person name="Cichocki N."/>
            <person name="Veneault-Fourrey C."/>
            <person name="LaButti K."/>
            <person name="Lindquist E.A."/>
            <person name="Lipzen A."/>
            <person name="Lundell T."/>
            <person name="Morin E."/>
            <person name="Murat C."/>
            <person name="Riley R."/>
            <person name="Ohm R."/>
            <person name="Sun H."/>
            <person name="Tunlid A."/>
            <person name="Henrissat B."/>
            <person name="Grigoriev I.V."/>
            <person name="Hibbett D.S."/>
            <person name="Martin F."/>
        </authorList>
    </citation>
    <scope>NUCLEOTIDE SEQUENCE [LARGE SCALE GENOMIC DNA]</scope>
    <source>
        <strain evidence="3">FD-334 SS-4</strain>
    </source>
</reference>
<gene>
    <name evidence="2" type="ORF">HYPSUDRAFT_128222</name>
</gene>